<name>A0A1G4E9Q7_PLAVI</name>
<keyword evidence="1" id="KW-0812">Transmembrane</keyword>
<evidence type="ECO:0000256" key="1">
    <source>
        <dbReference type="SAM" id="Phobius"/>
    </source>
</evidence>
<dbReference type="Proteomes" id="UP000196402">
    <property type="component" value="Unassembled WGS sequence"/>
</dbReference>
<keyword evidence="1" id="KW-1133">Transmembrane helix</keyword>
<reference evidence="2 3" key="1">
    <citation type="submission" date="2016-07" db="EMBL/GenBank/DDBJ databases">
        <authorList>
            <consortium name="Pathogen Informatics"/>
        </authorList>
    </citation>
    <scope>NUCLEOTIDE SEQUENCE [LARGE SCALE GENOMIC DNA]</scope>
</reference>
<accession>A0A1G4E9Q7</accession>
<dbReference type="EMBL" id="FLYH01000351">
    <property type="protein sequence ID" value="SCA83787.1"/>
    <property type="molecule type" value="Genomic_DNA"/>
</dbReference>
<keyword evidence="1" id="KW-0472">Membrane</keyword>
<proteinExistence type="predicted"/>
<organism evidence="2 3">
    <name type="scientific">Plasmodium vivax</name>
    <name type="common">malaria parasite P. vivax</name>
    <dbReference type="NCBI Taxonomy" id="5855"/>
    <lineage>
        <taxon>Eukaryota</taxon>
        <taxon>Sar</taxon>
        <taxon>Alveolata</taxon>
        <taxon>Apicomplexa</taxon>
        <taxon>Aconoidasida</taxon>
        <taxon>Haemosporida</taxon>
        <taxon>Plasmodiidae</taxon>
        <taxon>Plasmodium</taxon>
        <taxon>Plasmodium (Plasmodium)</taxon>
    </lineage>
</organism>
<feature type="transmembrane region" description="Helical" evidence="1">
    <location>
        <begin position="12"/>
        <end position="31"/>
    </location>
</feature>
<gene>
    <name evidence="2" type="ORF">PVT01_000108300</name>
</gene>
<protein>
    <submittedName>
        <fullName evidence="2">Uncharacterized protein</fullName>
    </submittedName>
</protein>
<evidence type="ECO:0000313" key="2">
    <source>
        <dbReference type="EMBL" id="SCA83787.1"/>
    </source>
</evidence>
<dbReference type="AlphaFoldDB" id="A0A1G4E9Q7"/>
<evidence type="ECO:0000313" key="3">
    <source>
        <dbReference type="Proteomes" id="UP000196402"/>
    </source>
</evidence>
<sequence length="39" mass="4703">MVLLSNCNLGKNVMFSGFLKYFTFTFFIWTYHNYNDLVL</sequence>